<protein>
    <submittedName>
        <fullName evidence="2">Uncharacterized protein</fullName>
    </submittedName>
</protein>
<reference evidence="2" key="1">
    <citation type="submission" date="2016-05" db="EMBL/GenBank/DDBJ databases">
        <authorList>
            <person name="Lavstsen T."/>
            <person name="Jespersen J.S."/>
        </authorList>
    </citation>
    <scope>NUCLEOTIDE SEQUENCE</scope>
    <source>
        <tissue evidence="2">Brain</tissue>
    </source>
</reference>
<evidence type="ECO:0000256" key="1">
    <source>
        <dbReference type="SAM" id="MobiDB-lite"/>
    </source>
</evidence>
<dbReference type="AlphaFoldDB" id="A0A1A8HBP6"/>
<evidence type="ECO:0000313" key="2">
    <source>
        <dbReference type="EMBL" id="SBQ80898.1"/>
    </source>
</evidence>
<organism evidence="2">
    <name type="scientific">Nothobranchius korthausae</name>
    <dbReference type="NCBI Taxonomy" id="1143690"/>
    <lineage>
        <taxon>Eukaryota</taxon>
        <taxon>Metazoa</taxon>
        <taxon>Chordata</taxon>
        <taxon>Craniata</taxon>
        <taxon>Vertebrata</taxon>
        <taxon>Euteleostomi</taxon>
        <taxon>Actinopterygii</taxon>
        <taxon>Neopterygii</taxon>
        <taxon>Teleostei</taxon>
        <taxon>Neoteleostei</taxon>
        <taxon>Acanthomorphata</taxon>
        <taxon>Ovalentaria</taxon>
        <taxon>Atherinomorphae</taxon>
        <taxon>Cyprinodontiformes</taxon>
        <taxon>Nothobranchiidae</taxon>
        <taxon>Nothobranchius</taxon>
    </lineage>
</organism>
<feature type="non-terminal residue" evidence="2">
    <location>
        <position position="1"/>
    </location>
</feature>
<gene>
    <name evidence="2" type="primary">Nfu_g_1_015883</name>
</gene>
<accession>A0A1A8HBP6</accession>
<proteinExistence type="predicted"/>
<dbReference type="EMBL" id="HAEC01012681">
    <property type="protein sequence ID" value="SBQ80898.1"/>
    <property type="molecule type" value="Transcribed_RNA"/>
</dbReference>
<reference evidence="2" key="2">
    <citation type="submission" date="2016-06" db="EMBL/GenBank/DDBJ databases">
        <title>The genome of a short-lived fish provides insights into sex chromosome evolution and the genetic control of aging.</title>
        <authorList>
            <person name="Reichwald K."/>
            <person name="Felder M."/>
            <person name="Petzold A."/>
            <person name="Koch P."/>
            <person name="Groth M."/>
            <person name="Platzer M."/>
        </authorList>
    </citation>
    <scope>NUCLEOTIDE SEQUENCE</scope>
    <source>
        <tissue evidence="2">Brain</tissue>
    </source>
</reference>
<name>A0A1A8HBP6_9TELE</name>
<feature type="non-terminal residue" evidence="2">
    <location>
        <position position="44"/>
    </location>
</feature>
<sequence length="44" mass="5122">VPVPLSDVSNIHRSHADPYSEEVQRWRLGYQSRAKSRKQRVNSS</sequence>
<feature type="region of interest" description="Disordered" evidence="1">
    <location>
        <begin position="1"/>
        <end position="20"/>
    </location>
</feature>